<protein>
    <submittedName>
        <fullName evidence="3">Helicase/secretion neighborhood ATPase</fullName>
    </submittedName>
</protein>
<proteinExistence type="inferred from homology"/>
<keyword evidence="3" id="KW-0378">Hydrolase</keyword>
<dbReference type="PANTHER" id="PTHR30486:SF6">
    <property type="entry name" value="TYPE IV PILUS RETRACTATION ATPASE PILT"/>
    <property type="match status" value="1"/>
</dbReference>
<dbReference type="HOGENOM" id="CLU_005379_8_0_11"/>
<dbReference type="PANTHER" id="PTHR30486">
    <property type="entry name" value="TWITCHING MOTILITY PROTEIN PILT"/>
    <property type="match status" value="1"/>
</dbReference>
<dbReference type="AlphaFoldDB" id="K0YE61"/>
<dbReference type="GO" id="GO:0004386">
    <property type="term" value="F:helicase activity"/>
    <property type="evidence" value="ECO:0007669"/>
    <property type="project" value="UniProtKB-KW"/>
</dbReference>
<dbReference type="Gene3D" id="3.40.50.300">
    <property type="entry name" value="P-loop containing nucleotide triphosphate hydrolases"/>
    <property type="match status" value="1"/>
</dbReference>
<dbReference type="InterPro" id="IPR022399">
    <property type="entry name" value="TadA-like_ATPase"/>
</dbReference>
<name>K0YE61_9CORY</name>
<evidence type="ECO:0000259" key="2">
    <source>
        <dbReference type="Pfam" id="PF00437"/>
    </source>
</evidence>
<dbReference type="NCBIfam" id="TIGR03819">
    <property type="entry name" value="heli_sec_ATPase"/>
    <property type="match status" value="1"/>
</dbReference>
<reference evidence="3 4" key="1">
    <citation type="submission" date="2012-08" db="EMBL/GenBank/DDBJ databases">
        <title>The Genome Sequence of Turicella otitidis ATCC 51513.</title>
        <authorList>
            <consortium name="The Broad Institute Genome Sequencing Platform"/>
            <person name="Earl A."/>
            <person name="Ward D."/>
            <person name="Feldgarden M."/>
            <person name="Gevers D."/>
            <person name="Huys G."/>
            <person name="Walker B."/>
            <person name="Young S.K."/>
            <person name="Zeng Q."/>
            <person name="Gargeya S."/>
            <person name="Fitzgerald M."/>
            <person name="Haas B."/>
            <person name="Abouelleil A."/>
            <person name="Alvarado L."/>
            <person name="Arachchi H.M."/>
            <person name="Berlin A.M."/>
            <person name="Chapman S.B."/>
            <person name="Goldberg J."/>
            <person name="Griggs A."/>
            <person name="Gujja S."/>
            <person name="Hansen M."/>
            <person name="Howarth C."/>
            <person name="Imamovic A."/>
            <person name="Larimer J."/>
            <person name="McCowen C."/>
            <person name="Montmayeur A."/>
            <person name="Murphy C."/>
            <person name="Neiman D."/>
            <person name="Pearson M."/>
            <person name="Priest M."/>
            <person name="Roberts A."/>
            <person name="Saif S."/>
            <person name="Shea T."/>
            <person name="Sisk P."/>
            <person name="Sykes S."/>
            <person name="Wortman J."/>
            <person name="Nusbaum C."/>
            <person name="Birren B."/>
        </authorList>
    </citation>
    <scope>NUCLEOTIDE SEQUENCE [LARGE SCALE GENOMIC DNA]</scope>
    <source>
        <strain evidence="3 4">ATCC 51513</strain>
    </source>
</reference>
<dbReference type="Gene3D" id="3.30.450.380">
    <property type="match status" value="1"/>
</dbReference>
<keyword evidence="3" id="KW-0547">Nucleotide-binding</keyword>
<dbReference type="GO" id="GO:0016887">
    <property type="term" value="F:ATP hydrolysis activity"/>
    <property type="evidence" value="ECO:0007669"/>
    <property type="project" value="InterPro"/>
</dbReference>
<comment type="similarity">
    <text evidence="1">Belongs to the GSP E family.</text>
</comment>
<feature type="domain" description="Bacterial type II secretion system protein E" evidence="2">
    <location>
        <begin position="61"/>
        <end position="316"/>
    </location>
</feature>
<dbReference type="InterPro" id="IPR027417">
    <property type="entry name" value="P-loop_NTPase"/>
</dbReference>
<sequence>MRERIAALVREMEDAVAARLAAGEAEPGPVELAALVRERAGAISDGDVLAVLRALREDTVGAGPLEALLAEPGVTDVLVNGHSEVWVDRGAGLERADSPFSGEEAVRRLGARLAAAAGGRLDEAMPFANARLRRADGSIVRLHAVLSPPAERGTCLSFRVLRQAQASLDELAAGGFLDEVALRALRGLVAARRSFLVVGGTGAGKTTLLSALLAEADARERIVCIEDTAELNPDHPHVVGLVTRRANVEGTGEITLAELVAQALRMRPDRIVVGEIRGAEIADLLAALNTGHEGGAGTLHANSPAEVPARVEALAALGGLGRDAAHGQFRAGVDAVIYVRRAAGGRRRLAAIGRVAEGPGGRAVVEPVWQEGQGALDGLAELVGER</sequence>
<keyword evidence="4" id="KW-1185">Reference proteome</keyword>
<organism evidence="3 4">
    <name type="scientific">Corynebacterium otitidis ATCC 51513</name>
    <dbReference type="NCBI Taxonomy" id="883169"/>
    <lineage>
        <taxon>Bacteria</taxon>
        <taxon>Bacillati</taxon>
        <taxon>Actinomycetota</taxon>
        <taxon>Actinomycetes</taxon>
        <taxon>Mycobacteriales</taxon>
        <taxon>Corynebacteriaceae</taxon>
        <taxon>Corynebacterium</taxon>
    </lineage>
</organism>
<evidence type="ECO:0000313" key="4">
    <source>
        <dbReference type="Proteomes" id="UP000006078"/>
    </source>
</evidence>
<evidence type="ECO:0000313" key="3">
    <source>
        <dbReference type="EMBL" id="EJZ81812.1"/>
    </source>
</evidence>
<dbReference type="InterPro" id="IPR001482">
    <property type="entry name" value="T2SS/T4SS_dom"/>
</dbReference>
<dbReference type="PATRIC" id="fig|883169.3.peg.1211"/>
<keyword evidence="3" id="KW-0067">ATP-binding</keyword>
<evidence type="ECO:0000256" key="1">
    <source>
        <dbReference type="ARBA" id="ARBA00006611"/>
    </source>
</evidence>
<dbReference type="SUPFAM" id="SSF52540">
    <property type="entry name" value="P-loop containing nucleoside triphosphate hydrolases"/>
    <property type="match status" value="1"/>
</dbReference>
<dbReference type="Pfam" id="PF00437">
    <property type="entry name" value="T2SSE"/>
    <property type="match status" value="1"/>
</dbReference>
<gene>
    <name evidence="3" type="ORF">HMPREF9719_01259</name>
</gene>
<keyword evidence="3" id="KW-0347">Helicase</keyword>
<dbReference type="CDD" id="cd01130">
    <property type="entry name" value="VirB11-like_ATPase"/>
    <property type="match status" value="1"/>
</dbReference>
<dbReference type="eggNOG" id="COG4962">
    <property type="taxonomic scope" value="Bacteria"/>
</dbReference>
<dbReference type="Proteomes" id="UP000006078">
    <property type="component" value="Unassembled WGS sequence"/>
</dbReference>
<comment type="caution">
    <text evidence="3">The sequence shown here is derived from an EMBL/GenBank/DDBJ whole genome shotgun (WGS) entry which is preliminary data.</text>
</comment>
<dbReference type="STRING" id="29321.AAV33_09550"/>
<dbReference type="InterPro" id="IPR050921">
    <property type="entry name" value="T4SS_GSP_E_ATPase"/>
</dbReference>
<dbReference type="EMBL" id="AHAE01000058">
    <property type="protein sequence ID" value="EJZ81812.1"/>
    <property type="molecule type" value="Genomic_DNA"/>
</dbReference>
<accession>K0YE61</accession>